<dbReference type="OrthoDB" id="3825385at2"/>
<organism evidence="2 3">
    <name type="scientific">Actinopolymorpha singaporensis</name>
    <dbReference type="NCBI Taxonomy" id="117157"/>
    <lineage>
        <taxon>Bacteria</taxon>
        <taxon>Bacillati</taxon>
        <taxon>Actinomycetota</taxon>
        <taxon>Actinomycetes</taxon>
        <taxon>Propionibacteriales</taxon>
        <taxon>Actinopolymorphaceae</taxon>
        <taxon>Actinopolymorpha</taxon>
    </lineage>
</organism>
<evidence type="ECO:0000313" key="2">
    <source>
        <dbReference type="EMBL" id="SDS94516.1"/>
    </source>
</evidence>
<gene>
    <name evidence="2" type="ORF">SAMN04489717_4444</name>
</gene>
<dbReference type="AlphaFoldDB" id="A0A1H1WDR9"/>
<feature type="region of interest" description="Disordered" evidence="1">
    <location>
        <begin position="1"/>
        <end position="26"/>
    </location>
</feature>
<dbReference type="Proteomes" id="UP000198983">
    <property type="component" value="Chromosome I"/>
</dbReference>
<evidence type="ECO:0000256" key="1">
    <source>
        <dbReference type="SAM" id="MobiDB-lite"/>
    </source>
</evidence>
<feature type="compositionally biased region" description="Low complexity" evidence="1">
    <location>
        <begin position="8"/>
        <end position="18"/>
    </location>
</feature>
<keyword evidence="3" id="KW-1185">Reference proteome</keyword>
<protein>
    <submittedName>
        <fullName evidence="2">Uncharacterized protein</fullName>
    </submittedName>
</protein>
<dbReference type="EMBL" id="LT629732">
    <property type="protein sequence ID" value="SDS94516.1"/>
    <property type="molecule type" value="Genomic_DNA"/>
</dbReference>
<reference evidence="2 3" key="1">
    <citation type="submission" date="2016-10" db="EMBL/GenBank/DDBJ databases">
        <authorList>
            <person name="de Groot N.N."/>
        </authorList>
    </citation>
    <scope>NUCLEOTIDE SEQUENCE [LARGE SCALE GENOMIC DNA]</scope>
    <source>
        <strain evidence="2 3">DSM 22024</strain>
    </source>
</reference>
<accession>A0A1H1WDR9</accession>
<evidence type="ECO:0000313" key="3">
    <source>
        <dbReference type="Proteomes" id="UP000198983"/>
    </source>
</evidence>
<sequence>MTPPSPATPSSAPVPDSSRPAGPHPDLARLVTASVWILRGQTRRRAFAPTARIVLLDPDGAPVGDPSPNLLAATAGEPDHALRVDLAVAGLDRLLTAGAGAAVAPHLPRPHRRAALVTVRPGPLESLDGDHAWSRAWLVACEIVGAHPDPVYVATRIGWFDLSGPSAPVVVPRLRGPRARDFDGGPRRRG</sequence>
<dbReference type="RefSeq" id="WP_092655552.1">
    <property type="nucleotide sequence ID" value="NZ_LT629732.1"/>
</dbReference>
<proteinExistence type="predicted"/>
<name>A0A1H1WDR9_9ACTN</name>